<organism evidence="13 14">
    <name type="scientific">Paracoccus caeni</name>
    <dbReference type="NCBI Taxonomy" id="657651"/>
    <lineage>
        <taxon>Bacteria</taxon>
        <taxon>Pseudomonadati</taxon>
        <taxon>Pseudomonadota</taxon>
        <taxon>Alphaproteobacteria</taxon>
        <taxon>Rhodobacterales</taxon>
        <taxon>Paracoccaceae</taxon>
        <taxon>Paracoccus</taxon>
    </lineage>
</organism>
<dbReference type="GO" id="GO:0000155">
    <property type="term" value="F:phosphorelay sensor kinase activity"/>
    <property type="evidence" value="ECO:0007669"/>
    <property type="project" value="InterPro"/>
</dbReference>
<keyword evidence="7 13" id="KW-0418">Kinase</keyword>
<dbReference type="PRINTS" id="PR00344">
    <property type="entry name" value="BCTRLSENSOR"/>
</dbReference>
<dbReference type="Gene3D" id="6.10.340.10">
    <property type="match status" value="1"/>
</dbReference>
<evidence type="ECO:0000256" key="3">
    <source>
        <dbReference type="ARBA" id="ARBA00012438"/>
    </source>
</evidence>
<feature type="domain" description="Histidine kinase" evidence="11">
    <location>
        <begin position="437"/>
        <end position="647"/>
    </location>
</feature>
<dbReference type="CDD" id="cd00082">
    <property type="entry name" value="HisKA"/>
    <property type="match status" value="1"/>
</dbReference>
<dbReference type="SMART" id="SM00387">
    <property type="entry name" value="HATPase_c"/>
    <property type="match status" value="1"/>
</dbReference>
<evidence type="ECO:0000313" key="14">
    <source>
        <dbReference type="Proteomes" id="UP000640485"/>
    </source>
</evidence>
<dbReference type="EC" id="2.7.13.3" evidence="3"/>
<dbReference type="Pfam" id="PF02518">
    <property type="entry name" value="HATPase_c"/>
    <property type="match status" value="1"/>
</dbReference>
<dbReference type="SUPFAM" id="SSF47384">
    <property type="entry name" value="Homodimeric domain of signal transducing histidine kinase"/>
    <property type="match status" value="1"/>
</dbReference>
<dbReference type="InterPro" id="IPR003661">
    <property type="entry name" value="HisK_dim/P_dom"/>
</dbReference>
<feature type="transmembrane region" description="Helical" evidence="10">
    <location>
        <begin position="12"/>
        <end position="34"/>
    </location>
</feature>
<keyword evidence="10" id="KW-1133">Transmembrane helix</keyword>
<evidence type="ECO:0000256" key="8">
    <source>
        <dbReference type="ARBA" id="ARBA00022840"/>
    </source>
</evidence>
<evidence type="ECO:0000256" key="5">
    <source>
        <dbReference type="ARBA" id="ARBA00022679"/>
    </source>
</evidence>
<dbReference type="PROSITE" id="PS50109">
    <property type="entry name" value="HIS_KIN"/>
    <property type="match status" value="1"/>
</dbReference>
<dbReference type="InterPro" id="IPR004358">
    <property type="entry name" value="Sig_transdc_His_kin-like_C"/>
</dbReference>
<keyword evidence="4" id="KW-0597">Phosphoprotein</keyword>
<evidence type="ECO:0000313" key="13">
    <source>
        <dbReference type="EMBL" id="MBK4216771.1"/>
    </source>
</evidence>
<dbReference type="PANTHER" id="PTHR43065">
    <property type="entry name" value="SENSOR HISTIDINE KINASE"/>
    <property type="match status" value="1"/>
</dbReference>
<dbReference type="Gene3D" id="1.10.287.130">
    <property type="match status" value="1"/>
</dbReference>
<evidence type="ECO:0000256" key="6">
    <source>
        <dbReference type="ARBA" id="ARBA00022741"/>
    </source>
</evidence>
<evidence type="ECO:0000256" key="1">
    <source>
        <dbReference type="ARBA" id="ARBA00000085"/>
    </source>
</evidence>
<evidence type="ECO:0000256" key="9">
    <source>
        <dbReference type="ARBA" id="ARBA00023012"/>
    </source>
</evidence>
<evidence type="ECO:0000256" key="10">
    <source>
        <dbReference type="SAM" id="Phobius"/>
    </source>
</evidence>
<dbReference type="AlphaFoldDB" id="A0A934SDA7"/>
<comment type="catalytic activity">
    <reaction evidence="1">
        <text>ATP + protein L-histidine = ADP + protein N-phospho-L-histidine.</text>
        <dbReference type="EC" id="2.7.13.3"/>
    </reaction>
</comment>
<dbReference type="RefSeq" id="WP_200687000.1">
    <property type="nucleotide sequence ID" value="NZ_JAEPRQ010000004.1"/>
</dbReference>
<evidence type="ECO:0000259" key="12">
    <source>
        <dbReference type="PROSITE" id="PS50885"/>
    </source>
</evidence>
<proteinExistence type="predicted"/>
<dbReference type="PANTHER" id="PTHR43065:SF46">
    <property type="entry name" value="C4-DICARBOXYLATE TRANSPORT SENSOR PROTEIN DCTB"/>
    <property type="match status" value="1"/>
</dbReference>
<evidence type="ECO:0000256" key="4">
    <source>
        <dbReference type="ARBA" id="ARBA00022553"/>
    </source>
</evidence>
<dbReference type="InterPro" id="IPR003660">
    <property type="entry name" value="HAMP_dom"/>
</dbReference>
<accession>A0A934SDA7</accession>
<dbReference type="InterPro" id="IPR003594">
    <property type="entry name" value="HATPase_dom"/>
</dbReference>
<dbReference type="PROSITE" id="PS50885">
    <property type="entry name" value="HAMP"/>
    <property type="match status" value="1"/>
</dbReference>
<keyword evidence="5" id="KW-0808">Transferase</keyword>
<comment type="subcellular location">
    <subcellularLocation>
        <location evidence="2">Membrane</location>
    </subcellularLocation>
</comment>
<dbReference type="Gene3D" id="3.30.565.10">
    <property type="entry name" value="Histidine kinase-like ATPase, C-terminal domain"/>
    <property type="match status" value="1"/>
</dbReference>
<keyword evidence="14" id="KW-1185">Reference proteome</keyword>
<keyword evidence="8" id="KW-0067">ATP-binding</keyword>
<dbReference type="GO" id="GO:0016020">
    <property type="term" value="C:membrane"/>
    <property type="evidence" value="ECO:0007669"/>
    <property type="project" value="UniProtKB-SubCell"/>
</dbReference>
<feature type="domain" description="HAMP" evidence="12">
    <location>
        <begin position="360"/>
        <end position="410"/>
    </location>
</feature>
<dbReference type="SUPFAM" id="SSF55874">
    <property type="entry name" value="ATPase domain of HSP90 chaperone/DNA topoisomerase II/histidine kinase"/>
    <property type="match status" value="1"/>
</dbReference>
<protein>
    <recommendedName>
        <fullName evidence="3">histidine kinase</fullName>
        <ecNumber evidence="3">2.7.13.3</ecNumber>
    </recommendedName>
</protein>
<reference evidence="13" key="1">
    <citation type="submission" date="2021-01" db="EMBL/GenBank/DDBJ databases">
        <title>Paracoccus amoyensis sp. nov., isolated from the surface seawater along the coast of Xiamen Island, China.</title>
        <authorList>
            <person name="Lyu L."/>
        </authorList>
    </citation>
    <scope>NUCLEOTIDE SEQUENCE</scope>
    <source>
        <strain evidence="13">MJ17</strain>
    </source>
</reference>
<dbReference type="EMBL" id="JAEPRQ010000004">
    <property type="protein sequence ID" value="MBK4216771.1"/>
    <property type="molecule type" value="Genomic_DNA"/>
</dbReference>
<dbReference type="SMART" id="SM00388">
    <property type="entry name" value="HisKA"/>
    <property type="match status" value="1"/>
</dbReference>
<keyword evidence="6" id="KW-0547">Nucleotide-binding</keyword>
<feature type="transmembrane region" description="Helical" evidence="10">
    <location>
        <begin position="337"/>
        <end position="358"/>
    </location>
</feature>
<dbReference type="InterPro" id="IPR036097">
    <property type="entry name" value="HisK_dim/P_sf"/>
</dbReference>
<name>A0A934SDA7_9RHOB</name>
<gene>
    <name evidence="13" type="ORF">JJJ17_12610</name>
</gene>
<dbReference type="GO" id="GO:0005524">
    <property type="term" value="F:ATP binding"/>
    <property type="evidence" value="ECO:0007669"/>
    <property type="project" value="UniProtKB-KW"/>
</dbReference>
<evidence type="ECO:0000256" key="2">
    <source>
        <dbReference type="ARBA" id="ARBA00004370"/>
    </source>
</evidence>
<dbReference type="InterPro" id="IPR036890">
    <property type="entry name" value="HATPase_C_sf"/>
</dbReference>
<dbReference type="InterPro" id="IPR005467">
    <property type="entry name" value="His_kinase_dom"/>
</dbReference>
<keyword evidence="9" id="KW-0902">Two-component regulatory system</keyword>
<comment type="caution">
    <text evidence="13">The sequence shown here is derived from an EMBL/GenBank/DDBJ whole genome shotgun (WGS) entry which is preliminary data.</text>
</comment>
<sequence length="650" mass="69634">MIRRGSIRGRLMAALVLVVLIATGILAVGMMVMLRAERDFRALAQDRIPAVALAGELAEATGELAALAMQMVADPAMPADRMTRAIDSASQGVEGVLASPLWLAASERAQTRAGIEAAEQDLRHALTGFGRISTDLTRHAQAEARTGANLRWIHADVQDQVQGILSDLSFNMDTQLAALVVNTDPDTRAGAEQALSQDWLLRDRVQQIGSEAATLTALLLQARSADNPDALAQTGLLGRDTLDRLELAQLNLPERVDVTLLMQALERLKALASGEDSVFAQQGRRLELHRAAVAELQSAQSSLARMQALLTELGRAERIGAQGRADAAATAILRGSIWLGLLTALGAVATAVILAVFVRNRILIRIEALSADLTHIAGSDPNPPHPQGDEIAEMARAVEVFRASVQARQQALERLEMTQRELVQAGKMAALGQMSAAISHEINQPLAAIGHRLHNLRAAHPEALPAITRIEALVERITRTIGHLRRIAHRSAHRNTRVMLAEPVAAALELLDHRLRAEGVGVNCADLDGLAVAGDEILLEQVLLNILGNALDAIGARENPVQPGQIRIELRGSDPVRLVVIDNGVGLGGQSGQALTDPFVTTKEPGKGLGLGLSIAFNVMQDMGGHLEIEQHPQGGAEVWLRLNRWEEGD</sequence>
<keyword evidence="10" id="KW-0472">Membrane</keyword>
<evidence type="ECO:0000259" key="11">
    <source>
        <dbReference type="PROSITE" id="PS50109"/>
    </source>
</evidence>
<evidence type="ECO:0000256" key="7">
    <source>
        <dbReference type="ARBA" id="ARBA00022777"/>
    </source>
</evidence>
<dbReference type="Proteomes" id="UP000640485">
    <property type="component" value="Unassembled WGS sequence"/>
</dbReference>
<keyword evidence="10" id="KW-0812">Transmembrane</keyword>